<comment type="similarity">
    <text evidence="2 6">Belongs to the bacterial solute-binding protein 9 family.</text>
</comment>
<dbReference type="PATRIC" id="fig|1653334.4.peg.1791"/>
<evidence type="ECO:0000256" key="5">
    <source>
        <dbReference type="ARBA" id="ARBA00022729"/>
    </source>
</evidence>
<evidence type="ECO:0000313" key="10">
    <source>
        <dbReference type="Proteomes" id="UP000050497"/>
    </source>
</evidence>
<dbReference type="GO" id="GO:0046872">
    <property type="term" value="F:metal ion binding"/>
    <property type="evidence" value="ECO:0007669"/>
    <property type="project" value="UniProtKB-KW"/>
</dbReference>
<keyword evidence="11" id="KW-1185">Reference proteome</keyword>
<gene>
    <name evidence="8" type="primary">troA</name>
    <name evidence="9" type="ORF">GA0071312_3792</name>
    <name evidence="8" type="ORF">HLUCCO17_00180</name>
</gene>
<dbReference type="PANTHER" id="PTHR42953">
    <property type="entry name" value="HIGH-AFFINITY ZINC UPTAKE SYSTEM PROTEIN ZNUA-RELATED"/>
    <property type="match status" value="1"/>
</dbReference>
<dbReference type="Pfam" id="PF01297">
    <property type="entry name" value="ZnuA"/>
    <property type="match status" value="1"/>
</dbReference>
<keyword evidence="4" id="KW-0479">Metal-binding</keyword>
<reference evidence="9 11" key="2">
    <citation type="submission" date="2016-08" db="EMBL/GenBank/DDBJ databases">
        <authorList>
            <person name="Varghese N."/>
            <person name="Submissions Spin"/>
        </authorList>
    </citation>
    <scope>NUCLEOTIDE SEQUENCE [LARGE SCALE GENOMIC DNA]</scope>
    <source>
        <strain evidence="9 11">HL-109</strain>
    </source>
</reference>
<dbReference type="PANTHER" id="PTHR42953:SF1">
    <property type="entry name" value="METAL-BINDING PROTEIN HI_0362-RELATED"/>
    <property type="match status" value="1"/>
</dbReference>
<comment type="subcellular location">
    <subcellularLocation>
        <location evidence="1">Cell envelope</location>
    </subcellularLocation>
</comment>
<dbReference type="EMBL" id="FMBM01000003">
    <property type="protein sequence ID" value="SCC82781.1"/>
    <property type="molecule type" value="Genomic_DNA"/>
</dbReference>
<proteinExistence type="inferred from homology"/>
<reference evidence="8 10" key="1">
    <citation type="submission" date="2015-09" db="EMBL/GenBank/DDBJ databases">
        <title>Identification and resolution of microdiversity through metagenomic sequencing of parallel consortia.</title>
        <authorList>
            <person name="Nelson W.C."/>
            <person name="Romine M.F."/>
            <person name="Lindemann S.R."/>
        </authorList>
    </citation>
    <scope>NUCLEOTIDE SEQUENCE [LARGE SCALE GENOMIC DNA]</scope>
    <source>
        <strain evidence="8">HL-109</strain>
    </source>
</reference>
<dbReference type="STRING" id="1653334.GA0071312_3792"/>
<evidence type="ECO:0000313" key="9">
    <source>
        <dbReference type="EMBL" id="SCC82781.1"/>
    </source>
</evidence>
<sequence length="342" mass="36285">MRSLPLLAPLALAPLALAPLALASLALATTFLAPQRAAAQDEPVRVLTTVEMIADVGRNIAGSCAEVEALLGPGVDPHDYIATASDVAQLGEADLILYVDFALEEQLASVLERLSARRPTIGVLAAAIDPADLVDDPEEPGQADPHVWMDASLWARIAPVIGDAIIEQRPACAEAINARVDAYTVQLQALYDWAGESIATIPRDQRRLVTAHDAFEYFANAYGMEASEAIEGISTASEASIGDIREVADYVIDNNIAAVFVETTVSPRTIEALVQEVRARGGRIEIGGALYSDAMGERGTVGGTYIGMIYENAMLITQALGGTPAPLPEALADWAREWNIAQ</sequence>
<accession>A0A0P8BS80</accession>
<dbReference type="GO" id="GO:0030001">
    <property type="term" value="P:metal ion transport"/>
    <property type="evidence" value="ECO:0007669"/>
    <property type="project" value="InterPro"/>
</dbReference>
<dbReference type="InterPro" id="IPR006128">
    <property type="entry name" value="Lipoprotein_PsaA-like"/>
</dbReference>
<evidence type="ECO:0000256" key="6">
    <source>
        <dbReference type="RuleBase" id="RU003512"/>
    </source>
</evidence>
<organism evidence="8 10">
    <name type="scientific">Saliniramus fredricksonii</name>
    <dbReference type="NCBI Taxonomy" id="1653334"/>
    <lineage>
        <taxon>Bacteria</taxon>
        <taxon>Pseudomonadati</taxon>
        <taxon>Pseudomonadota</taxon>
        <taxon>Alphaproteobacteria</taxon>
        <taxon>Hyphomicrobiales</taxon>
        <taxon>Salinarimonadaceae</taxon>
        <taxon>Saliniramus</taxon>
    </lineage>
</organism>
<dbReference type="GO" id="GO:0030313">
    <property type="term" value="C:cell envelope"/>
    <property type="evidence" value="ECO:0007669"/>
    <property type="project" value="UniProtKB-SubCell"/>
</dbReference>
<protein>
    <submittedName>
        <fullName evidence="8">Manganese/zinc/iron transport system substrate-binding protein</fullName>
    </submittedName>
</protein>
<dbReference type="InterPro" id="IPR006129">
    <property type="entry name" value="AdhesinB"/>
</dbReference>
<evidence type="ECO:0000256" key="4">
    <source>
        <dbReference type="ARBA" id="ARBA00022723"/>
    </source>
</evidence>
<feature type="chain" id="PRO_5006148566" evidence="7">
    <location>
        <begin position="29"/>
        <end position="342"/>
    </location>
</feature>
<evidence type="ECO:0000256" key="1">
    <source>
        <dbReference type="ARBA" id="ARBA00004196"/>
    </source>
</evidence>
<evidence type="ECO:0000313" key="11">
    <source>
        <dbReference type="Proteomes" id="UP000182800"/>
    </source>
</evidence>
<dbReference type="AlphaFoldDB" id="A0A0P8BS80"/>
<dbReference type="EMBL" id="LJSX01000001">
    <property type="protein sequence ID" value="KPQ12543.1"/>
    <property type="molecule type" value="Genomic_DNA"/>
</dbReference>
<feature type="signal peptide" evidence="7">
    <location>
        <begin position="1"/>
        <end position="28"/>
    </location>
</feature>
<evidence type="ECO:0000313" key="8">
    <source>
        <dbReference type="EMBL" id="KPQ12543.1"/>
    </source>
</evidence>
<keyword evidence="5 7" id="KW-0732">Signal</keyword>
<dbReference type="Proteomes" id="UP000050497">
    <property type="component" value="Unassembled WGS sequence"/>
</dbReference>
<dbReference type="OrthoDB" id="9793396at2"/>
<dbReference type="PRINTS" id="PR00690">
    <property type="entry name" value="ADHESNFAMILY"/>
</dbReference>
<evidence type="ECO:0000256" key="2">
    <source>
        <dbReference type="ARBA" id="ARBA00011028"/>
    </source>
</evidence>
<dbReference type="Proteomes" id="UP000182800">
    <property type="component" value="Unassembled WGS sequence"/>
</dbReference>
<dbReference type="InterPro" id="IPR006127">
    <property type="entry name" value="ZnuA-like"/>
</dbReference>
<keyword evidence="3 6" id="KW-0813">Transport</keyword>
<dbReference type="GO" id="GO:0007155">
    <property type="term" value="P:cell adhesion"/>
    <property type="evidence" value="ECO:0007669"/>
    <property type="project" value="InterPro"/>
</dbReference>
<evidence type="ECO:0000256" key="3">
    <source>
        <dbReference type="ARBA" id="ARBA00022448"/>
    </source>
</evidence>
<dbReference type="RefSeq" id="WP_074446624.1">
    <property type="nucleotide sequence ID" value="NZ_FMBM01000003.1"/>
</dbReference>
<dbReference type="PRINTS" id="PR00691">
    <property type="entry name" value="ADHESINB"/>
</dbReference>
<dbReference type="InterPro" id="IPR050492">
    <property type="entry name" value="Bact_metal-bind_prot9"/>
</dbReference>
<dbReference type="SUPFAM" id="SSF53807">
    <property type="entry name" value="Helical backbone' metal receptor"/>
    <property type="match status" value="1"/>
</dbReference>
<dbReference type="Gene3D" id="3.40.50.1980">
    <property type="entry name" value="Nitrogenase molybdenum iron protein domain"/>
    <property type="match status" value="2"/>
</dbReference>
<evidence type="ECO:0000256" key="7">
    <source>
        <dbReference type="SAM" id="SignalP"/>
    </source>
</evidence>
<comment type="caution">
    <text evidence="8">The sequence shown here is derived from an EMBL/GenBank/DDBJ whole genome shotgun (WGS) entry which is preliminary data.</text>
</comment>
<name>A0A0P8BS80_9HYPH</name>